<reference evidence="3" key="1">
    <citation type="journal article" date="2019" name="Int. J. Syst. Evol. Microbiol.">
        <title>The Global Catalogue of Microorganisms (GCM) 10K type strain sequencing project: providing services to taxonomists for standard genome sequencing and annotation.</title>
        <authorList>
            <consortium name="The Broad Institute Genomics Platform"/>
            <consortium name="The Broad Institute Genome Sequencing Center for Infectious Disease"/>
            <person name="Wu L."/>
            <person name="Ma J."/>
        </authorList>
    </citation>
    <scope>NUCLEOTIDE SEQUENCE [LARGE SCALE GENOMIC DNA]</scope>
    <source>
        <strain evidence="3">JCM 17441</strain>
    </source>
</reference>
<keyword evidence="3" id="KW-1185">Reference proteome</keyword>
<keyword evidence="1" id="KW-0812">Transmembrane</keyword>
<organism evidence="2 3">
    <name type="scientific">Dactylosporangium darangshiense</name>
    <dbReference type="NCBI Taxonomy" id="579108"/>
    <lineage>
        <taxon>Bacteria</taxon>
        <taxon>Bacillati</taxon>
        <taxon>Actinomycetota</taxon>
        <taxon>Actinomycetes</taxon>
        <taxon>Micromonosporales</taxon>
        <taxon>Micromonosporaceae</taxon>
        <taxon>Dactylosporangium</taxon>
    </lineage>
</organism>
<accession>A0ABP8DJB2</accession>
<comment type="caution">
    <text evidence="2">The sequence shown here is derived from an EMBL/GenBank/DDBJ whole genome shotgun (WGS) entry which is preliminary data.</text>
</comment>
<protein>
    <submittedName>
        <fullName evidence="2">Uncharacterized protein</fullName>
    </submittedName>
</protein>
<keyword evidence="1" id="KW-1133">Transmembrane helix</keyword>
<proteinExistence type="predicted"/>
<evidence type="ECO:0000256" key="1">
    <source>
        <dbReference type="SAM" id="Phobius"/>
    </source>
</evidence>
<dbReference type="EMBL" id="BAABAT010000027">
    <property type="protein sequence ID" value="GAA4257330.1"/>
    <property type="molecule type" value="Genomic_DNA"/>
</dbReference>
<gene>
    <name evidence="2" type="ORF">GCM10022255_073690</name>
</gene>
<sequence length="224" mass="24962">MRKGVWIVGVVSGALLAGALAWLQLWVEPHIDDGTLTGWRRVVLHASYHPLFWIAFGLHGWVPGCERAFRVRPGRFVVPAAPRLRSLMVAVAVAAWLSIPVMVVHARRTIPEWNDRWVAGVMAVLALAVTVIAARAWFRTMELTPDGLVVRAIFHEPLRARWDRAFPDLVEQEGPARLWGVAPDVITGAINEYHDHPERRVAIGTEAEHARLLAVLDDQLRAAA</sequence>
<feature type="transmembrane region" description="Helical" evidence="1">
    <location>
        <begin position="47"/>
        <end position="65"/>
    </location>
</feature>
<dbReference type="Proteomes" id="UP001500620">
    <property type="component" value="Unassembled WGS sequence"/>
</dbReference>
<name>A0ABP8DJB2_9ACTN</name>
<feature type="transmembrane region" description="Helical" evidence="1">
    <location>
        <begin position="117"/>
        <end position="138"/>
    </location>
</feature>
<evidence type="ECO:0000313" key="3">
    <source>
        <dbReference type="Proteomes" id="UP001500620"/>
    </source>
</evidence>
<keyword evidence="1" id="KW-0472">Membrane</keyword>
<feature type="transmembrane region" description="Helical" evidence="1">
    <location>
        <begin position="5"/>
        <end position="27"/>
    </location>
</feature>
<evidence type="ECO:0000313" key="2">
    <source>
        <dbReference type="EMBL" id="GAA4257330.1"/>
    </source>
</evidence>
<feature type="transmembrane region" description="Helical" evidence="1">
    <location>
        <begin position="86"/>
        <end position="105"/>
    </location>
</feature>
<dbReference type="RefSeq" id="WP_345134325.1">
    <property type="nucleotide sequence ID" value="NZ_BAABAT010000027.1"/>
</dbReference>